<evidence type="ECO:0000313" key="2">
    <source>
        <dbReference type="EMBL" id="KAL1536284.1"/>
    </source>
</evidence>
<keyword evidence="1" id="KW-1133">Transmembrane helix</keyword>
<accession>A0ABD1FWR8</accession>
<feature type="transmembrane region" description="Helical" evidence="1">
    <location>
        <begin position="43"/>
        <end position="63"/>
    </location>
</feature>
<dbReference type="AlphaFoldDB" id="A0ABD1FWR8"/>
<feature type="transmembrane region" description="Helical" evidence="1">
    <location>
        <begin position="12"/>
        <end position="31"/>
    </location>
</feature>
<keyword evidence="1" id="KW-0472">Membrane</keyword>
<protein>
    <submittedName>
        <fullName evidence="2">Transmembrane protein</fullName>
    </submittedName>
</protein>
<dbReference type="EMBL" id="JBEAFC010000011">
    <property type="protein sequence ID" value="KAL1536284.1"/>
    <property type="molecule type" value="Genomic_DNA"/>
</dbReference>
<comment type="caution">
    <text evidence="2">The sequence shown here is derived from an EMBL/GenBank/DDBJ whole genome shotgun (WGS) entry which is preliminary data.</text>
</comment>
<evidence type="ECO:0000313" key="3">
    <source>
        <dbReference type="Proteomes" id="UP001567538"/>
    </source>
</evidence>
<keyword evidence="1 2" id="KW-0812">Transmembrane</keyword>
<sequence>MIQEGRRGPPHAAVLVAVVIAVMVLPSLIGVQCEAVGEFLAELLSPLALLVLAISLIFVIRFISSDA</sequence>
<evidence type="ECO:0000256" key="1">
    <source>
        <dbReference type="SAM" id="Phobius"/>
    </source>
</evidence>
<organism evidence="2 3">
    <name type="scientific">Salvia divinorum</name>
    <name type="common">Maria pastora</name>
    <name type="synonym">Diviner's sage</name>
    <dbReference type="NCBI Taxonomy" id="28513"/>
    <lineage>
        <taxon>Eukaryota</taxon>
        <taxon>Viridiplantae</taxon>
        <taxon>Streptophyta</taxon>
        <taxon>Embryophyta</taxon>
        <taxon>Tracheophyta</taxon>
        <taxon>Spermatophyta</taxon>
        <taxon>Magnoliopsida</taxon>
        <taxon>eudicotyledons</taxon>
        <taxon>Gunneridae</taxon>
        <taxon>Pentapetalae</taxon>
        <taxon>asterids</taxon>
        <taxon>lamiids</taxon>
        <taxon>Lamiales</taxon>
        <taxon>Lamiaceae</taxon>
        <taxon>Nepetoideae</taxon>
        <taxon>Mentheae</taxon>
        <taxon>Salviinae</taxon>
        <taxon>Salvia</taxon>
        <taxon>Salvia subgen. Calosphace</taxon>
    </lineage>
</organism>
<dbReference type="Proteomes" id="UP001567538">
    <property type="component" value="Unassembled WGS sequence"/>
</dbReference>
<reference evidence="2 3" key="1">
    <citation type="submission" date="2024-06" db="EMBL/GenBank/DDBJ databases">
        <title>A chromosome level genome sequence of Diviner's sage (Salvia divinorum).</title>
        <authorList>
            <person name="Ford S.A."/>
            <person name="Ro D.-K."/>
            <person name="Ness R.W."/>
            <person name="Phillips M.A."/>
        </authorList>
    </citation>
    <scope>NUCLEOTIDE SEQUENCE [LARGE SCALE GENOMIC DNA]</scope>
    <source>
        <strain evidence="2">SAF-2024a</strain>
        <tissue evidence="2">Leaf</tissue>
    </source>
</reference>
<proteinExistence type="predicted"/>
<name>A0ABD1FWR8_SALDI</name>
<keyword evidence="3" id="KW-1185">Reference proteome</keyword>
<gene>
    <name evidence="2" type="ORF">AAHA92_28959</name>
</gene>